<accession>A0ABD3XEM9</accession>
<reference evidence="1 2" key="1">
    <citation type="submission" date="2024-11" db="EMBL/GenBank/DDBJ databases">
        <title>Chromosome-level genome assembly of the freshwater bivalve Anodonta woodiana.</title>
        <authorList>
            <person name="Chen X."/>
        </authorList>
    </citation>
    <scope>NUCLEOTIDE SEQUENCE [LARGE SCALE GENOMIC DNA]</scope>
    <source>
        <strain evidence="1">MN2024</strain>
        <tissue evidence="1">Gills</tissue>
    </source>
</reference>
<comment type="caution">
    <text evidence="1">The sequence shown here is derived from an EMBL/GenBank/DDBJ whole genome shotgun (WGS) entry which is preliminary data.</text>
</comment>
<gene>
    <name evidence="1" type="ORF">ACJMK2_024846</name>
</gene>
<protein>
    <submittedName>
        <fullName evidence="1">Uncharacterized protein</fullName>
    </submittedName>
</protein>
<organism evidence="1 2">
    <name type="scientific">Sinanodonta woodiana</name>
    <name type="common">Chinese pond mussel</name>
    <name type="synonym">Anodonta woodiana</name>
    <dbReference type="NCBI Taxonomy" id="1069815"/>
    <lineage>
        <taxon>Eukaryota</taxon>
        <taxon>Metazoa</taxon>
        <taxon>Spiralia</taxon>
        <taxon>Lophotrochozoa</taxon>
        <taxon>Mollusca</taxon>
        <taxon>Bivalvia</taxon>
        <taxon>Autobranchia</taxon>
        <taxon>Heteroconchia</taxon>
        <taxon>Palaeoheterodonta</taxon>
        <taxon>Unionida</taxon>
        <taxon>Unionoidea</taxon>
        <taxon>Unionidae</taxon>
        <taxon>Unioninae</taxon>
        <taxon>Sinanodonta</taxon>
    </lineage>
</organism>
<proteinExistence type="predicted"/>
<dbReference type="AlphaFoldDB" id="A0ABD3XEM9"/>
<dbReference type="Gene3D" id="1.20.920.60">
    <property type="match status" value="1"/>
</dbReference>
<feature type="non-terminal residue" evidence="1">
    <location>
        <position position="1"/>
    </location>
</feature>
<dbReference type="Proteomes" id="UP001634394">
    <property type="component" value="Unassembled WGS sequence"/>
</dbReference>
<sequence>EKYFYTVRGKDISNIVNTIIENVKQTALSEVTWTEVTKGNCFGAACLVVFEPGSSNSNRLVDILSGIREREPSVLAIISVILCTNNSTDHDNVCSSIENHTFTTEKDISFEVLIFSDGKTHACSRNIAKIIESQLKEIVRLKDAIRKRGGLDEAIENTEKSKFKETLRTLICQAEQVREELKQKGKYTYPIPKWTPERIPRIITEILGYKEPPQVIHDVVMAALILLGETKDNLQDWETIRYQMGPQRKLTLRHRVNDFTENKQMEITEDAKAEINGILQNHLLDTVRQVSSGAATLYEWIRHYIPVEEHN</sequence>
<evidence type="ECO:0000313" key="1">
    <source>
        <dbReference type="EMBL" id="KAL3884736.1"/>
    </source>
</evidence>
<evidence type="ECO:0000313" key="2">
    <source>
        <dbReference type="Proteomes" id="UP001634394"/>
    </source>
</evidence>
<keyword evidence="2" id="KW-1185">Reference proteome</keyword>
<name>A0ABD3XEM9_SINWO</name>
<dbReference type="EMBL" id="JBJQND010000002">
    <property type="protein sequence ID" value="KAL3884736.1"/>
    <property type="molecule type" value="Genomic_DNA"/>
</dbReference>